<proteinExistence type="inferred from homology"/>
<reference evidence="9" key="1">
    <citation type="submission" date="2020-03" db="EMBL/GenBank/DDBJ databases">
        <title>Site-based positive gene gene selection in Geosmithia morbida across the United States reveals a broad range of putative effectors and factors for local host and environmental adapation.</title>
        <authorList>
            <person name="Onufrak A."/>
            <person name="Murdoch R.W."/>
            <person name="Gazis R."/>
            <person name="Huff M."/>
            <person name="Staton M."/>
            <person name="Klingeman W."/>
            <person name="Hadziabdic D."/>
        </authorList>
    </citation>
    <scope>NUCLEOTIDE SEQUENCE</scope>
    <source>
        <strain evidence="9">1262</strain>
    </source>
</reference>
<comment type="similarity">
    <text evidence="6">Belongs to the major facilitator superfamily. Allantoate permease family.</text>
</comment>
<gene>
    <name evidence="9" type="ORF">GMORB2_1475</name>
</gene>
<dbReference type="PANTHER" id="PTHR43791">
    <property type="entry name" value="PERMEASE-RELATED"/>
    <property type="match status" value="1"/>
</dbReference>
<feature type="compositionally biased region" description="Acidic residues" evidence="7">
    <location>
        <begin position="36"/>
        <end position="45"/>
    </location>
</feature>
<feature type="transmembrane region" description="Helical" evidence="8">
    <location>
        <begin position="365"/>
        <end position="386"/>
    </location>
</feature>
<dbReference type="EMBL" id="JAANYQ010000002">
    <property type="protein sequence ID" value="KAF4126229.1"/>
    <property type="molecule type" value="Genomic_DNA"/>
</dbReference>
<feature type="transmembrane region" description="Helical" evidence="8">
    <location>
        <begin position="329"/>
        <end position="353"/>
    </location>
</feature>
<feature type="transmembrane region" description="Helical" evidence="8">
    <location>
        <begin position="140"/>
        <end position="161"/>
    </location>
</feature>
<feature type="transmembrane region" description="Helical" evidence="8">
    <location>
        <begin position="487"/>
        <end position="509"/>
    </location>
</feature>
<feature type="transmembrane region" description="Helical" evidence="8">
    <location>
        <begin position="424"/>
        <end position="443"/>
    </location>
</feature>
<feature type="transmembrane region" description="Helical" evidence="8">
    <location>
        <begin position="230"/>
        <end position="249"/>
    </location>
</feature>
<sequence length="584" mass="64404">MELRSFLLGPLARLFSRQLSPSSAPEQRYQTLPGELDGDDDEDGSPDCVCEDGSNSRGESAAVHRDAAALLLIKLGRSPTQRIHVSPEDSARILRRIDIALLPIMLIVYFLHALDKATLSYASVFGLIDDTHLTGSQFSWLGSIVYVAQLLMQFPVAWALVKLPIGTFTSIMVLCWGITLTTMAWASVFPALLGSRFLLGAFEASVGPSFVAITQMWWRRREQTVRVGSWYCMNGLTWVFGSLVTYSLAKINSSLRPYQVIFLFFGAITVVVATVMFFSMPNSPTEARFLSDDDKVLAIGRLQDNRQGVMSREWRRSHFIEALCDVKTWLWFSLVMCASVPSNSFSTFGPLIIQSFVEDPFQTMLFNIPVGLSHFFSVTASTYLSMRWKLKGPMIAILCVPPIIGLGVLLAFEHDTANKGILLAGYFCLSTFTGITPLIFSWSSQNTAGDTKRKCTSALVFVGSSAGNIIGPLLFTPEEAPSYTRGLRASIALFAVVVALVAITSVYLVRLNHSHARRRVALGKSAVAIDTSLDSAASARMVDATRREPDEDREDVWSGENEAAGDKTFSDATDLENEDFVYVY</sequence>
<dbReference type="Pfam" id="PF07690">
    <property type="entry name" value="MFS_1"/>
    <property type="match status" value="1"/>
</dbReference>
<evidence type="ECO:0000256" key="1">
    <source>
        <dbReference type="ARBA" id="ARBA00004141"/>
    </source>
</evidence>
<feature type="transmembrane region" description="Helical" evidence="8">
    <location>
        <begin position="261"/>
        <end position="280"/>
    </location>
</feature>
<dbReference type="RefSeq" id="XP_035324881.1">
    <property type="nucleotide sequence ID" value="XM_035463457.1"/>
</dbReference>
<evidence type="ECO:0000313" key="9">
    <source>
        <dbReference type="EMBL" id="KAF4126229.1"/>
    </source>
</evidence>
<keyword evidence="2" id="KW-0813">Transport</keyword>
<dbReference type="FunFam" id="1.20.1250.20:FF:000064">
    <property type="entry name" value="MFS allantoate transporter"/>
    <property type="match status" value="1"/>
</dbReference>
<dbReference type="Proteomes" id="UP000749293">
    <property type="component" value="Unassembled WGS sequence"/>
</dbReference>
<dbReference type="GeneID" id="55967705"/>
<dbReference type="PANTHER" id="PTHR43791:SF59">
    <property type="entry name" value="TRANSPORTER, PUTATIVE (AFU_ORTHOLOGUE AFUA_1G06550)-RELATED"/>
    <property type="match status" value="1"/>
</dbReference>
<feature type="compositionally biased region" description="Polar residues" evidence="7">
    <location>
        <begin position="19"/>
        <end position="30"/>
    </location>
</feature>
<dbReference type="AlphaFoldDB" id="A0A9P5D977"/>
<evidence type="ECO:0000256" key="5">
    <source>
        <dbReference type="ARBA" id="ARBA00023136"/>
    </source>
</evidence>
<feature type="region of interest" description="Disordered" evidence="7">
    <location>
        <begin position="540"/>
        <end position="569"/>
    </location>
</feature>
<dbReference type="Gene3D" id="1.20.1250.20">
    <property type="entry name" value="MFS general substrate transporter like domains"/>
    <property type="match status" value="2"/>
</dbReference>
<dbReference type="InterPro" id="IPR011701">
    <property type="entry name" value="MFS"/>
</dbReference>
<dbReference type="GO" id="GO:0016020">
    <property type="term" value="C:membrane"/>
    <property type="evidence" value="ECO:0007669"/>
    <property type="project" value="UniProtKB-SubCell"/>
</dbReference>
<feature type="transmembrane region" description="Helical" evidence="8">
    <location>
        <begin position="393"/>
        <end position="412"/>
    </location>
</feature>
<feature type="transmembrane region" description="Helical" evidence="8">
    <location>
        <begin position="199"/>
        <end position="218"/>
    </location>
</feature>
<comment type="subcellular location">
    <subcellularLocation>
        <location evidence="1">Membrane</location>
        <topology evidence="1">Multi-pass membrane protein</topology>
    </subcellularLocation>
</comment>
<organism evidence="9 10">
    <name type="scientific">Geosmithia morbida</name>
    <dbReference type="NCBI Taxonomy" id="1094350"/>
    <lineage>
        <taxon>Eukaryota</taxon>
        <taxon>Fungi</taxon>
        <taxon>Dikarya</taxon>
        <taxon>Ascomycota</taxon>
        <taxon>Pezizomycotina</taxon>
        <taxon>Sordariomycetes</taxon>
        <taxon>Hypocreomycetidae</taxon>
        <taxon>Hypocreales</taxon>
        <taxon>Bionectriaceae</taxon>
        <taxon>Geosmithia</taxon>
    </lineage>
</organism>
<keyword evidence="5 8" id="KW-0472">Membrane</keyword>
<evidence type="ECO:0000313" key="10">
    <source>
        <dbReference type="Proteomes" id="UP000749293"/>
    </source>
</evidence>
<dbReference type="InterPro" id="IPR036259">
    <property type="entry name" value="MFS_trans_sf"/>
</dbReference>
<keyword evidence="10" id="KW-1185">Reference proteome</keyword>
<comment type="caution">
    <text evidence="9">The sequence shown here is derived from an EMBL/GenBank/DDBJ whole genome shotgun (WGS) entry which is preliminary data.</text>
</comment>
<dbReference type="SUPFAM" id="SSF103473">
    <property type="entry name" value="MFS general substrate transporter"/>
    <property type="match status" value="1"/>
</dbReference>
<dbReference type="GO" id="GO:0022857">
    <property type="term" value="F:transmembrane transporter activity"/>
    <property type="evidence" value="ECO:0007669"/>
    <property type="project" value="InterPro"/>
</dbReference>
<keyword evidence="3 8" id="KW-0812">Transmembrane</keyword>
<feature type="region of interest" description="Disordered" evidence="7">
    <location>
        <begin position="19"/>
        <end position="61"/>
    </location>
</feature>
<keyword evidence="4 8" id="KW-1133">Transmembrane helix</keyword>
<feature type="transmembrane region" description="Helical" evidence="8">
    <location>
        <begin position="455"/>
        <end position="475"/>
    </location>
</feature>
<evidence type="ECO:0000256" key="6">
    <source>
        <dbReference type="ARBA" id="ARBA00037968"/>
    </source>
</evidence>
<feature type="transmembrane region" description="Helical" evidence="8">
    <location>
        <begin position="100"/>
        <end position="128"/>
    </location>
</feature>
<protein>
    <submittedName>
        <fullName evidence="9">Major Facilitator Superfamily</fullName>
    </submittedName>
</protein>
<evidence type="ECO:0000256" key="2">
    <source>
        <dbReference type="ARBA" id="ARBA00022448"/>
    </source>
</evidence>
<evidence type="ECO:0000256" key="3">
    <source>
        <dbReference type="ARBA" id="ARBA00022692"/>
    </source>
</evidence>
<dbReference type="OrthoDB" id="6730379at2759"/>
<accession>A0A9P5D977</accession>
<evidence type="ECO:0000256" key="7">
    <source>
        <dbReference type="SAM" id="MobiDB-lite"/>
    </source>
</evidence>
<evidence type="ECO:0000256" key="4">
    <source>
        <dbReference type="ARBA" id="ARBA00022989"/>
    </source>
</evidence>
<evidence type="ECO:0000256" key="8">
    <source>
        <dbReference type="SAM" id="Phobius"/>
    </source>
</evidence>
<name>A0A9P5D977_9HYPO</name>
<feature type="transmembrane region" description="Helical" evidence="8">
    <location>
        <begin position="173"/>
        <end position="193"/>
    </location>
</feature>